<reference evidence="10" key="4">
    <citation type="submission" date="2015-06" db="UniProtKB">
        <authorList>
            <consortium name="EnsemblMetazoa"/>
        </authorList>
    </citation>
    <scope>IDENTIFICATION</scope>
</reference>
<dbReference type="GO" id="GO:0008083">
    <property type="term" value="F:growth factor activity"/>
    <property type="evidence" value="ECO:0007669"/>
    <property type="project" value="UniProtKB-KW"/>
</dbReference>
<dbReference type="GO" id="GO:0005615">
    <property type="term" value="C:extracellular space"/>
    <property type="evidence" value="ECO:0007669"/>
    <property type="project" value="TreeGrafter"/>
</dbReference>
<feature type="region of interest" description="Disordered" evidence="7">
    <location>
        <begin position="401"/>
        <end position="442"/>
    </location>
</feature>
<feature type="compositionally biased region" description="Pro residues" evidence="7">
    <location>
        <begin position="464"/>
        <end position="476"/>
    </location>
</feature>
<evidence type="ECO:0000256" key="4">
    <source>
        <dbReference type="ARBA" id="ARBA00023030"/>
    </source>
</evidence>
<keyword evidence="11" id="KW-1185">Reference proteome</keyword>
<comment type="subcellular location">
    <subcellularLocation>
        <location evidence="1">Secreted</location>
    </subcellularLocation>
</comment>
<dbReference type="InterPro" id="IPR017948">
    <property type="entry name" value="TGFb_CS"/>
</dbReference>
<evidence type="ECO:0000256" key="5">
    <source>
        <dbReference type="ARBA" id="ARBA00023157"/>
    </source>
</evidence>
<keyword evidence="3" id="KW-0964">Secreted</keyword>
<dbReference type="Proteomes" id="UP000000673">
    <property type="component" value="Unassembled WGS sequence"/>
</dbReference>
<evidence type="ECO:0000256" key="3">
    <source>
        <dbReference type="ARBA" id="ARBA00022525"/>
    </source>
</evidence>
<reference evidence="9" key="2">
    <citation type="submission" date="2010-05" db="EMBL/GenBank/DDBJ databases">
        <authorList>
            <person name="Almeida L.G."/>
            <person name="Nicolas M.F."/>
            <person name="Souza R.C."/>
            <person name="Vasconcelos A.T.R."/>
        </authorList>
    </citation>
    <scope>NUCLEOTIDE SEQUENCE</scope>
</reference>
<feature type="region of interest" description="Disordered" evidence="7">
    <location>
        <begin position="286"/>
        <end position="327"/>
    </location>
</feature>
<dbReference type="Gene3D" id="2.60.120.970">
    <property type="match status" value="1"/>
</dbReference>
<protein>
    <submittedName>
        <fullName evidence="9">Inhibin, beta</fullName>
    </submittedName>
</protein>
<reference evidence="9" key="3">
    <citation type="journal article" date="2013" name="Nucleic Acids Res.">
        <title>The genome of Anopheles darlingi, the main neotropical malaria vector.</title>
        <authorList>
            <person name="Marinotti O."/>
            <person name="Cerqueira G.C."/>
            <person name="de Almeida L.G."/>
            <person name="Ferro M.I."/>
            <person name="Loreto E.L."/>
            <person name="Zaha A."/>
            <person name="Teixeira S.M."/>
            <person name="Wespiser A.R."/>
            <person name="Almeida E Silva A."/>
            <person name="Schlindwein A.D."/>
            <person name="Pacheco A.C."/>
            <person name="Silva A.L."/>
            <person name="Graveley B.R."/>
            <person name="Walenz B.P."/>
            <person name="Lima Bde A."/>
            <person name="Ribeiro C.A."/>
            <person name="Nunes-Silva C.G."/>
            <person name="de Carvalho C.R."/>
            <person name="Soares C.M."/>
            <person name="de Menezes C.B."/>
            <person name="Matiolli C."/>
            <person name="Caffrey D."/>
            <person name="Araujo D.A."/>
            <person name="de Oliveira D.M."/>
            <person name="Golenbock D."/>
            <person name="Grisard E.C."/>
            <person name="Fantinatti-Garboggini F."/>
            <person name="de Carvalho F.M."/>
            <person name="Barcellos F.G."/>
            <person name="Prosdocimi F."/>
            <person name="May G."/>
            <person name="Azevedo Junior G.M."/>
            <person name="Guimaraes G.M."/>
            <person name="Goldman G.H."/>
            <person name="Padilha I.Q."/>
            <person name="Batista Jda S."/>
            <person name="Ferro J.A."/>
            <person name="Ribeiro J.M."/>
            <person name="Fietto J.L."/>
            <person name="Dabbas K.M."/>
            <person name="Cerdeira L."/>
            <person name="Agnez-Lima L.F."/>
            <person name="Brocchi M."/>
            <person name="de Carvalho M.O."/>
            <person name="Teixeira Mde M."/>
            <person name="Diniz Maia Mde M."/>
            <person name="Goldman M.H."/>
            <person name="Cruz Schneider M.P."/>
            <person name="Felipe M.S."/>
            <person name="Hungria M."/>
            <person name="Nicolas M.F."/>
            <person name="Pereira M."/>
            <person name="Montes M.A."/>
            <person name="Cantao M.E."/>
            <person name="Vincentz M."/>
            <person name="Rafael M.S."/>
            <person name="Silverman N."/>
            <person name="Stoco P.H."/>
            <person name="Souza R.C."/>
            <person name="Vicentini R."/>
            <person name="Gazzinelli R.T."/>
            <person name="Neves Rde O."/>
            <person name="Silva R."/>
            <person name="Astolfi-Filho S."/>
            <person name="Maciel T.E."/>
            <person name="Urmenyi T.P."/>
            <person name="Tadei W.P."/>
            <person name="Camargo E.P."/>
            <person name="de Vasconcelos A.T."/>
        </authorList>
    </citation>
    <scope>NUCLEOTIDE SEQUENCE</scope>
</reference>
<evidence type="ECO:0000259" key="8">
    <source>
        <dbReference type="PROSITE" id="PS51362"/>
    </source>
</evidence>
<dbReference type="VEuPathDB" id="VectorBase:ADAC007225"/>
<dbReference type="CDD" id="cd13752">
    <property type="entry name" value="TGF_beta_INHB"/>
    <property type="match status" value="1"/>
</dbReference>
<keyword evidence="5" id="KW-1015">Disulfide bond</keyword>
<dbReference type="SMART" id="SM00204">
    <property type="entry name" value="TGFB"/>
    <property type="match status" value="1"/>
</dbReference>
<name>W5JCR1_ANODA</name>
<evidence type="ECO:0000256" key="1">
    <source>
        <dbReference type="ARBA" id="ARBA00004613"/>
    </source>
</evidence>
<dbReference type="VEuPathDB" id="VectorBase:ADAR2_005168"/>
<feature type="domain" description="TGF-beta family profile" evidence="8">
    <location>
        <begin position="216"/>
        <end position="375"/>
    </location>
</feature>
<dbReference type="Pfam" id="PF00019">
    <property type="entry name" value="TGF_beta"/>
    <property type="match status" value="1"/>
</dbReference>
<dbReference type="PANTHER" id="PTHR11848">
    <property type="entry name" value="TGF-BETA FAMILY"/>
    <property type="match status" value="1"/>
</dbReference>
<dbReference type="SUPFAM" id="SSF57501">
    <property type="entry name" value="Cystine-knot cytokines"/>
    <property type="match status" value="2"/>
</dbReference>
<reference evidence="9 11" key="1">
    <citation type="journal article" date="2010" name="BMC Genomics">
        <title>Combination of measures distinguishes pre-miRNAs from other stem-loops in the genome of the newly sequenced Anopheles darlingi.</title>
        <authorList>
            <person name="Mendes N.D."/>
            <person name="Freitas A.T."/>
            <person name="Vasconcelos A.T."/>
            <person name="Sagot M.F."/>
        </authorList>
    </citation>
    <scope>NUCLEOTIDE SEQUENCE</scope>
</reference>
<accession>W5JCR1</accession>
<dbReference type="AlphaFoldDB" id="W5JCR1"/>
<evidence type="ECO:0000313" key="10">
    <source>
        <dbReference type="EnsemblMetazoa" id="ADAC007225-PA"/>
    </source>
</evidence>
<organism evidence="9">
    <name type="scientific">Anopheles darlingi</name>
    <name type="common">Mosquito</name>
    <dbReference type="NCBI Taxonomy" id="43151"/>
    <lineage>
        <taxon>Eukaryota</taxon>
        <taxon>Metazoa</taxon>
        <taxon>Ecdysozoa</taxon>
        <taxon>Arthropoda</taxon>
        <taxon>Hexapoda</taxon>
        <taxon>Insecta</taxon>
        <taxon>Pterygota</taxon>
        <taxon>Neoptera</taxon>
        <taxon>Endopterygota</taxon>
        <taxon>Diptera</taxon>
        <taxon>Nematocera</taxon>
        <taxon>Culicoidea</taxon>
        <taxon>Culicidae</taxon>
        <taxon>Anophelinae</taxon>
        <taxon>Anopheles</taxon>
    </lineage>
</organism>
<dbReference type="PROSITE" id="PS00250">
    <property type="entry name" value="TGF_BETA_1"/>
    <property type="match status" value="1"/>
</dbReference>
<evidence type="ECO:0000256" key="2">
    <source>
        <dbReference type="ARBA" id="ARBA00006656"/>
    </source>
</evidence>
<dbReference type="InterPro" id="IPR001839">
    <property type="entry name" value="TGF-b_C"/>
</dbReference>
<dbReference type="EMBL" id="ADMH02001773">
    <property type="protein sequence ID" value="ETN61128.1"/>
    <property type="molecule type" value="Genomic_DNA"/>
</dbReference>
<dbReference type="Gene3D" id="2.10.90.10">
    <property type="entry name" value="Cystine-knot cytokines"/>
    <property type="match status" value="1"/>
</dbReference>
<dbReference type="HOGENOM" id="CLU_020515_5_2_1"/>
<dbReference type="eggNOG" id="KOG3900">
    <property type="taxonomic scope" value="Eukaryota"/>
</dbReference>
<evidence type="ECO:0000313" key="9">
    <source>
        <dbReference type="EMBL" id="ETN61128.1"/>
    </source>
</evidence>
<dbReference type="EnsemblMetazoa" id="ADAC007225-RA">
    <property type="protein sequence ID" value="ADAC007225-PA"/>
    <property type="gene ID" value="ADAC007225"/>
</dbReference>
<evidence type="ECO:0000256" key="6">
    <source>
        <dbReference type="RuleBase" id="RU000354"/>
    </source>
</evidence>
<dbReference type="PROSITE" id="PS51362">
    <property type="entry name" value="TGF_BETA_2"/>
    <property type="match status" value="1"/>
</dbReference>
<dbReference type="InterPro" id="IPR015615">
    <property type="entry name" value="TGF-beta-rel"/>
</dbReference>
<dbReference type="GO" id="GO:0005125">
    <property type="term" value="F:cytokine activity"/>
    <property type="evidence" value="ECO:0007669"/>
    <property type="project" value="TreeGrafter"/>
</dbReference>
<gene>
    <name evidence="9" type="ORF">AND_007225</name>
</gene>
<feature type="region of interest" description="Disordered" evidence="7">
    <location>
        <begin position="457"/>
        <end position="477"/>
    </location>
</feature>
<proteinExistence type="inferred from homology"/>
<keyword evidence="4 6" id="KW-0339">Growth factor</keyword>
<sequence length="504" mass="55432">MDGTMRVYNATLWIRLELKMKTKTKTGKGNTIANPENHWNIHGGNKVLILWVFRIINSSKPTETMSKEEEFSKHTEMIAKHTIPLESGLGWQQIDLTSAVRQWHGEKRNDSLKLFVDCSGCGNRIRFHIFEHATNHPHLHPYGRIERLNGSSRKKALLVKEGIGGVAGSSGSGGSSMVRLKYRKSQERKAAYGEGTEDDYNRPHLFVSLATSQVRRLRRRALDCTGAPNEQCCKQKFYVDFKALKWDDWIIRPHGYYANYCKGSCHLADKFSSEYHYVIDQYRRQGNGGSGGSGGSGPGGGSTSDSGPGGKGGTGGSGGSGGGRASAGSGGGLAGIHQCCAPVKYSPMSLIFYGPDGRIIKQDLAKMIVEECPVTDQLHIIWWWARLHTSAVCNRITPEGERKDKKLPLPPKLKKPIKTPSLDAGPASCSPQPHGSRLPWPALSSAQDRMSLEAIQQPTNTQRPQPPTAHLPPPFGGPCGFRRDLRRRQLAVVMASDRVEQLAM</sequence>
<dbReference type="OMA" id="GITPCCA"/>
<evidence type="ECO:0000256" key="7">
    <source>
        <dbReference type="SAM" id="MobiDB-lite"/>
    </source>
</evidence>
<evidence type="ECO:0000313" key="11">
    <source>
        <dbReference type="Proteomes" id="UP000000673"/>
    </source>
</evidence>
<dbReference type="InterPro" id="IPR029034">
    <property type="entry name" value="Cystine-knot_cytokine"/>
</dbReference>
<comment type="similarity">
    <text evidence="2 6">Belongs to the TGF-beta family.</text>
</comment>
<dbReference type="STRING" id="43151.W5JCR1"/>
<dbReference type="PANTHER" id="PTHR11848:SF309">
    <property type="entry name" value="INHIBIN BETA CHAIN"/>
    <property type="match status" value="1"/>
</dbReference>